<evidence type="ECO:0000256" key="1">
    <source>
        <dbReference type="PROSITE-ProRule" id="PRU00024"/>
    </source>
</evidence>
<evidence type="ECO:0000259" key="2">
    <source>
        <dbReference type="PROSITE" id="PS50119"/>
    </source>
</evidence>
<feature type="domain" description="B box-type" evidence="2">
    <location>
        <begin position="23"/>
        <end position="73"/>
    </location>
</feature>
<keyword evidence="1" id="KW-0862">Zinc</keyword>
<protein>
    <submittedName>
        <fullName evidence="3">Zinc finger protein constans-like</fullName>
    </submittedName>
</protein>
<sequence length="281" mass="32671">MIFTNQSLTKVSTFSKVRPISRKAKPNCQNCLELIKYVLASIQCNNCSQFLCTDCNETIHQNHSFKNHYRIPLKKKAKKEIELKQENYCGSCLQVGHYLVPTTYCVNCNTFLCGICSHVIHSVPLFSNHVSLDVKEKIKKTKSKQNKKLLCDGCLINGVNRVSKFYCNDCRSMLCVECSNLIHTLPSFKNHVFEHIQPSLHKPYKIGQTYEQDIKSLKSFRKEIPEQAEKNYNLVENLLLQMEMYKIYFMKNIIKNGKDHSNDESIKEQLKLVHEINFHKV</sequence>
<dbReference type="SUPFAM" id="SSF57889">
    <property type="entry name" value="Cysteine-rich domain"/>
    <property type="match status" value="2"/>
</dbReference>
<evidence type="ECO:0000313" key="3">
    <source>
        <dbReference type="EMBL" id="KAJ3451174.1"/>
    </source>
</evidence>
<keyword evidence="1" id="KW-0479">Metal-binding</keyword>
<accession>A0AAV8AC70</accession>
<name>A0AAV8AC70_9EUKA</name>
<dbReference type="EMBL" id="JANTQA010000010">
    <property type="protein sequence ID" value="KAJ3451174.1"/>
    <property type="molecule type" value="Genomic_DNA"/>
</dbReference>
<dbReference type="PANTHER" id="PTHR25462:SF291">
    <property type="entry name" value="E3 UBIQUITIN-PROTEIN LIGASE TRIM45"/>
    <property type="match status" value="1"/>
</dbReference>
<dbReference type="GO" id="GO:0061630">
    <property type="term" value="F:ubiquitin protein ligase activity"/>
    <property type="evidence" value="ECO:0007669"/>
    <property type="project" value="TreeGrafter"/>
</dbReference>
<reference evidence="3" key="1">
    <citation type="submission" date="2022-08" db="EMBL/GenBank/DDBJ databases">
        <title>Novel sulphate-reducing endosymbionts in the free-living metamonad Anaeramoeba.</title>
        <authorList>
            <person name="Jerlstrom-Hultqvist J."/>
            <person name="Cepicka I."/>
            <person name="Gallot-Lavallee L."/>
            <person name="Salas-Leiva D."/>
            <person name="Curtis B.A."/>
            <person name="Zahonova K."/>
            <person name="Pipaliya S."/>
            <person name="Dacks J."/>
            <person name="Roger A.J."/>
        </authorList>
    </citation>
    <scope>NUCLEOTIDE SEQUENCE</scope>
    <source>
        <strain evidence="3">Busselton2</strain>
    </source>
</reference>
<evidence type="ECO:0000313" key="4">
    <source>
        <dbReference type="Proteomes" id="UP001146793"/>
    </source>
</evidence>
<dbReference type="GO" id="GO:0008270">
    <property type="term" value="F:zinc ion binding"/>
    <property type="evidence" value="ECO:0007669"/>
    <property type="project" value="UniProtKB-KW"/>
</dbReference>
<dbReference type="InterPro" id="IPR000315">
    <property type="entry name" value="Znf_B-box"/>
</dbReference>
<dbReference type="PROSITE" id="PS50119">
    <property type="entry name" value="ZF_BBOX"/>
    <property type="match status" value="2"/>
</dbReference>
<dbReference type="InterPro" id="IPR047153">
    <property type="entry name" value="TRIM45/56/19-like"/>
</dbReference>
<dbReference type="Proteomes" id="UP001146793">
    <property type="component" value="Unassembled WGS sequence"/>
</dbReference>
<proteinExistence type="predicted"/>
<dbReference type="InterPro" id="IPR046349">
    <property type="entry name" value="C1-like_sf"/>
</dbReference>
<gene>
    <name evidence="3" type="ORF">M0812_04844</name>
</gene>
<feature type="domain" description="B box-type" evidence="2">
    <location>
        <begin position="146"/>
        <end position="196"/>
    </location>
</feature>
<dbReference type="CDD" id="cd19757">
    <property type="entry name" value="Bbox1"/>
    <property type="match status" value="1"/>
</dbReference>
<organism evidence="3 4">
    <name type="scientific">Anaeramoeba flamelloides</name>
    <dbReference type="NCBI Taxonomy" id="1746091"/>
    <lineage>
        <taxon>Eukaryota</taxon>
        <taxon>Metamonada</taxon>
        <taxon>Anaeramoebidae</taxon>
        <taxon>Anaeramoeba</taxon>
    </lineage>
</organism>
<dbReference type="PANTHER" id="PTHR25462">
    <property type="entry name" value="BONUS, ISOFORM C-RELATED"/>
    <property type="match status" value="1"/>
</dbReference>
<keyword evidence="1" id="KW-0863">Zinc-finger</keyword>
<dbReference type="AlphaFoldDB" id="A0AAV8AC70"/>
<dbReference type="SMART" id="SM00336">
    <property type="entry name" value="BBOX"/>
    <property type="match status" value="3"/>
</dbReference>
<comment type="caution">
    <text evidence="3">The sequence shown here is derived from an EMBL/GenBank/DDBJ whole genome shotgun (WGS) entry which is preliminary data.</text>
</comment>